<dbReference type="PANTHER" id="PTHR11098:SF1">
    <property type="entry name" value="NICOTINATE PHOSPHORIBOSYLTRANSFERASE"/>
    <property type="match status" value="1"/>
</dbReference>
<evidence type="ECO:0000313" key="5">
    <source>
        <dbReference type="EMBL" id="HJF65960.1"/>
    </source>
</evidence>
<evidence type="ECO:0000256" key="1">
    <source>
        <dbReference type="ARBA" id="ARBA00004790"/>
    </source>
</evidence>
<comment type="pathway">
    <text evidence="1">Cofactor biosynthesis; NAD(+) biosynthesis.</text>
</comment>
<dbReference type="EMBL" id="DYWI01000145">
    <property type="protein sequence ID" value="HJF65960.1"/>
    <property type="molecule type" value="Genomic_DNA"/>
</dbReference>
<dbReference type="AlphaFoldDB" id="A0A9D2UXZ4"/>
<keyword evidence="3" id="KW-0662">Pyridine nucleotide biosynthesis</keyword>
<reference evidence="5" key="2">
    <citation type="submission" date="2021-09" db="EMBL/GenBank/DDBJ databases">
        <authorList>
            <person name="Gilroy R."/>
        </authorList>
    </citation>
    <scope>NUCLEOTIDE SEQUENCE</scope>
    <source>
        <strain evidence="5">ChiGjej6B6-11269</strain>
    </source>
</reference>
<feature type="domain" description="Nicotinate phosphoribosyltransferase N-terminal" evidence="4">
    <location>
        <begin position="20"/>
        <end position="73"/>
    </location>
</feature>
<evidence type="ECO:0000313" key="6">
    <source>
        <dbReference type="Proteomes" id="UP000786989"/>
    </source>
</evidence>
<dbReference type="Gene3D" id="3.20.140.10">
    <property type="entry name" value="nicotinate phosphoribosyltransferase"/>
    <property type="match status" value="1"/>
</dbReference>
<evidence type="ECO:0000256" key="3">
    <source>
        <dbReference type="ARBA" id="ARBA00022642"/>
    </source>
</evidence>
<dbReference type="InterPro" id="IPR040727">
    <property type="entry name" value="NAPRTase_N"/>
</dbReference>
<sequence length="74" mass="8212">MESSIGATEGQERPTLAYALLTDLYQLTMAQGYWACDKLDEEACFHMFFRETPFKGGFAVACGTSQLAEMIDGF</sequence>
<gene>
    <name evidence="5" type="ORF">K8U77_07610</name>
</gene>
<name>A0A9D2UXZ4_9ACTN</name>
<dbReference type="PANTHER" id="PTHR11098">
    <property type="entry name" value="NICOTINATE PHOSPHORIBOSYLTRANSFERASE"/>
    <property type="match status" value="1"/>
</dbReference>
<proteinExistence type="inferred from homology"/>
<accession>A0A9D2UXZ4</accession>
<protein>
    <recommendedName>
        <fullName evidence="4">Nicotinate phosphoribosyltransferase N-terminal domain-containing protein</fullName>
    </recommendedName>
</protein>
<reference evidence="5" key="1">
    <citation type="journal article" date="2021" name="PeerJ">
        <title>Extensive microbial diversity within the chicken gut microbiome revealed by metagenomics and culture.</title>
        <authorList>
            <person name="Gilroy R."/>
            <person name="Ravi A."/>
            <person name="Getino M."/>
            <person name="Pursley I."/>
            <person name="Horton D.L."/>
            <person name="Alikhan N.F."/>
            <person name="Baker D."/>
            <person name="Gharbi K."/>
            <person name="Hall N."/>
            <person name="Watson M."/>
            <person name="Adriaenssens E.M."/>
            <person name="Foster-Nyarko E."/>
            <person name="Jarju S."/>
            <person name="Secka A."/>
            <person name="Antonio M."/>
            <person name="Oren A."/>
            <person name="Chaudhuri R.R."/>
            <person name="La Ragione R."/>
            <person name="Hildebrand F."/>
            <person name="Pallen M.J."/>
        </authorList>
    </citation>
    <scope>NUCLEOTIDE SEQUENCE</scope>
    <source>
        <strain evidence="5">ChiGjej6B6-11269</strain>
    </source>
</reference>
<dbReference type="SUPFAM" id="SSF54675">
    <property type="entry name" value="Nicotinate/Quinolinate PRTase N-terminal domain-like"/>
    <property type="match status" value="1"/>
</dbReference>
<comment type="similarity">
    <text evidence="2">Belongs to the NAPRTase family.</text>
</comment>
<comment type="caution">
    <text evidence="5">The sequence shown here is derived from an EMBL/GenBank/DDBJ whole genome shotgun (WGS) entry which is preliminary data.</text>
</comment>
<dbReference type="GO" id="GO:0004516">
    <property type="term" value="F:nicotinate phosphoribosyltransferase activity"/>
    <property type="evidence" value="ECO:0007669"/>
    <property type="project" value="InterPro"/>
</dbReference>
<dbReference type="GO" id="GO:0034355">
    <property type="term" value="P:NAD+ biosynthetic process via the salvage pathway"/>
    <property type="evidence" value="ECO:0007669"/>
    <property type="project" value="TreeGrafter"/>
</dbReference>
<feature type="non-terminal residue" evidence="5">
    <location>
        <position position="74"/>
    </location>
</feature>
<dbReference type="Pfam" id="PF17767">
    <property type="entry name" value="NAPRTase_N"/>
    <property type="match status" value="1"/>
</dbReference>
<dbReference type="Proteomes" id="UP000786989">
    <property type="component" value="Unassembled WGS sequence"/>
</dbReference>
<dbReference type="InterPro" id="IPR007229">
    <property type="entry name" value="Nic_PRibTrfase-Fam"/>
</dbReference>
<organism evidence="5 6">
    <name type="scientific">Slackia equolifaciens</name>
    <dbReference type="NCBI Taxonomy" id="498718"/>
    <lineage>
        <taxon>Bacteria</taxon>
        <taxon>Bacillati</taxon>
        <taxon>Actinomycetota</taxon>
        <taxon>Coriobacteriia</taxon>
        <taxon>Eggerthellales</taxon>
        <taxon>Eggerthellaceae</taxon>
        <taxon>Slackia</taxon>
    </lineage>
</organism>
<evidence type="ECO:0000256" key="2">
    <source>
        <dbReference type="ARBA" id="ARBA00010897"/>
    </source>
</evidence>
<evidence type="ECO:0000259" key="4">
    <source>
        <dbReference type="Pfam" id="PF17767"/>
    </source>
</evidence>
<dbReference type="GO" id="GO:0005829">
    <property type="term" value="C:cytosol"/>
    <property type="evidence" value="ECO:0007669"/>
    <property type="project" value="TreeGrafter"/>
</dbReference>